<gene>
    <name evidence="2" type="ORF">I4Q42_07550</name>
</gene>
<dbReference type="Proteomes" id="UP000639859">
    <property type="component" value="Unassembled WGS sequence"/>
</dbReference>
<proteinExistence type="predicted"/>
<keyword evidence="3" id="KW-1185">Reference proteome</keyword>
<keyword evidence="1" id="KW-0732">Signal</keyword>
<feature type="chain" id="PRO_5045676957" evidence="1">
    <location>
        <begin position="30"/>
        <end position="168"/>
    </location>
</feature>
<evidence type="ECO:0000313" key="3">
    <source>
        <dbReference type="Proteomes" id="UP000639859"/>
    </source>
</evidence>
<name>A0ABS0SV46_9CAUL</name>
<comment type="caution">
    <text evidence="2">The sequence shown here is derived from an EMBL/GenBank/DDBJ whole genome shotgun (WGS) entry which is preliminary data.</text>
</comment>
<evidence type="ECO:0000256" key="1">
    <source>
        <dbReference type="SAM" id="SignalP"/>
    </source>
</evidence>
<organism evidence="2 3">
    <name type="scientific">Caulobacter hibisci</name>
    <dbReference type="NCBI Taxonomy" id="2035993"/>
    <lineage>
        <taxon>Bacteria</taxon>
        <taxon>Pseudomonadati</taxon>
        <taxon>Pseudomonadota</taxon>
        <taxon>Alphaproteobacteria</taxon>
        <taxon>Caulobacterales</taxon>
        <taxon>Caulobacteraceae</taxon>
        <taxon>Caulobacter</taxon>
    </lineage>
</organism>
<sequence length="168" mass="18556">MTKTPRATLALLAAFALATPLLVDASAQAAPTRKESWGKPGISYLKYRTDAAECLHYVESQAPVTLAQVDLTFEMDLPVDPAISPTGAAPPTTAAQAAYSYADTFRLRMNRNWRNVRDQAVPALEKCLAERGYSKFKLTKAEQDELKDIRPGTPARQLYLWRLGSEAR</sequence>
<accession>A0ABS0SV46</accession>
<protein>
    <submittedName>
        <fullName evidence="2">Uncharacterized protein</fullName>
    </submittedName>
</protein>
<reference evidence="2 3" key="1">
    <citation type="submission" date="2020-11" db="EMBL/GenBank/DDBJ databases">
        <title>genome sequence of strain KACC 18849.</title>
        <authorList>
            <person name="Gao J."/>
            <person name="Zhang X."/>
        </authorList>
    </citation>
    <scope>NUCLEOTIDE SEQUENCE [LARGE SCALE GENOMIC DNA]</scope>
    <source>
        <strain evidence="2 3">KACC 18849</strain>
    </source>
</reference>
<evidence type="ECO:0000313" key="2">
    <source>
        <dbReference type="EMBL" id="MBI1683517.1"/>
    </source>
</evidence>
<dbReference type="RefSeq" id="WP_198575438.1">
    <property type="nucleotide sequence ID" value="NZ_JADWOX010000003.1"/>
</dbReference>
<dbReference type="EMBL" id="JADWOX010000003">
    <property type="protein sequence ID" value="MBI1683517.1"/>
    <property type="molecule type" value="Genomic_DNA"/>
</dbReference>
<feature type="signal peptide" evidence="1">
    <location>
        <begin position="1"/>
        <end position="29"/>
    </location>
</feature>